<accession>A0A146JY16</accession>
<evidence type="ECO:0000256" key="2">
    <source>
        <dbReference type="SAM" id="MobiDB-lite"/>
    </source>
</evidence>
<feature type="non-terminal residue" evidence="3">
    <location>
        <position position="1"/>
    </location>
</feature>
<feature type="coiled-coil region" evidence="1">
    <location>
        <begin position="140"/>
        <end position="167"/>
    </location>
</feature>
<dbReference type="EMBL" id="GDID01007024">
    <property type="protein sequence ID" value="JAP89582.1"/>
    <property type="molecule type" value="Transcribed_RNA"/>
</dbReference>
<keyword evidence="1" id="KW-0175">Coiled coil</keyword>
<dbReference type="AlphaFoldDB" id="A0A146JY16"/>
<protein>
    <submittedName>
        <fullName evidence="3">Uncharacterized protein</fullName>
    </submittedName>
</protein>
<feature type="compositionally biased region" description="Basic residues" evidence="2">
    <location>
        <begin position="414"/>
        <end position="424"/>
    </location>
</feature>
<organism evidence="3">
    <name type="scientific">Trepomonas sp. PC1</name>
    <dbReference type="NCBI Taxonomy" id="1076344"/>
    <lineage>
        <taxon>Eukaryota</taxon>
        <taxon>Metamonada</taxon>
        <taxon>Diplomonadida</taxon>
        <taxon>Hexamitidae</taxon>
        <taxon>Hexamitinae</taxon>
        <taxon>Trepomonas</taxon>
    </lineage>
</organism>
<name>A0A146JY16_9EUKA</name>
<evidence type="ECO:0000256" key="1">
    <source>
        <dbReference type="SAM" id="Coils"/>
    </source>
</evidence>
<evidence type="ECO:0000313" key="3">
    <source>
        <dbReference type="EMBL" id="JAP89582.1"/>
    </source>
</evidence>
<sequence length="452" mass="52831">KQYNKLYQIDDYKAKRKVIQQTQPNYHSFDQKQQRSFQMVLSSTIQDMLKQISTYSEKISDLTEQNKILTQGLEFQTLCNKTQEKELKQEMRDFQNEVLVQKQINKNLLLELEEVNQTRPLRDGEIAKLKNELLDQDGLIVELQHSNQRLHEQNARLSQQLPVLEALKSENEKLIHQLSRNDHLIDHLMKQINSEKPNTAETQIQTEAINKLTQTQTTQTTQTVQTSLQTVTNVTTQSKVDIGASYAEINALKALNLYHEKLLFDIIKDLKVFNVQSVETLEKKLQLKQNCKINIAQQVLQTVLNDFDRFSRLLKFTTLKPRQIARKAKKRRRTSTNLRRSFQQQNLQKKTERSRVCLTARWKRAAKFSKQSRSTQLRRKAAWKSPSSKTTWLAASRKFTSTSKKKTCQLTKTTSKRPTRRKKPCQNGDIQSKANSECKDQRVGINDFEKLR</sequence>
<proteinExistence type="predicted"/>
<feature type="non-terminal residue" evidence="3">
    <location>
        <position position="452"/>
    </location>
</feature>
<reference evidence="3" key="1">
    <citation type="submission" date="2015-07" db="EMBL/GenBank/DDBJ databases">
        <title>Adaptation to a free-living lifestyle via gene acquisitions in the diplomonad Trepomonas sp. PC1.</title>
        <authorList>
            <person name="Xu F."/>
            <person name="Jerlstrom-Hultqvist J."/>
            <person name="Kolisko M."/>
            <person name="Simpson A.G.B."/>
            <person name="Roger A.J."/>
            <person name="Svard S.G."/>
            <person name="Andersson J.O."/>
        </authorList>
    </citation>
    <scope>NUCLEOTIDE SEQUENCE</scope>
    <source>
        <strain evidence="3">PC1</strain>
    </source>
</reference>
<gene>
    <name evidence="3" type="ORF">TPC1_30923</name>
</gene>
<feature type="region of interest" description="Disordered" evidence="2">
    <location>
        <begin position="403"/>
        <end position="438"/>
    </location>
</feature>